<evidence type="ECO:0008006" key="4">
    <source>
        <dbReference type="Google" id="ProtNLM"/>
    </source>
</evidence>
<keyword evidence="3" id="KW-1185">Reference proteome</keyword>
<dbReference type="EMBL" id="BLJN01000011">
    <property type="protein sequence ID" value="GFE84837.1"/>
    <property type="molecule type" value="Genomic_DNA"/>
</dbReference>
<dbReference type="Proteomes" id="UP000445000">
    <property type="component" value="Unassembled WGS sequence"/>
</dbReference>
<feature type="chain" id="PRO_5032947492" description="DUF3313 domain-containing protein" evidence="1">
    <location>
        <begin position="23"/>
        <end position="228"/>
    </location>
</feature>
<proteinExistence type="predicted"/>
<comment type="caution">
    <text evidence="2">The sequence shown here is derived from an EMBL/GenBank/DDBJ whole genome shotgun (WGS) entry which is preliminary data.</text>
</comment>
<dbReference type="InterPro" id="IPR021747">
    <property type="entry name" value="DUF3313"/>
</dbReference>
<dbReference type="Pfam" id="PF11769">
    <property type="entry name" value="DUF3313"/>
    <property type="match status" value="1"/>
</dbReference>
<keyword evidence="1" id="KW-0732">Signal</keyword>
<reference evidence="3" key="1">
    <citation type="submission" date="2020-01" db="EMBL/GenBank/DDBJ databases">
        <title>'Steroidobacter agaridevorans' sp. nov., agar-degrading bacteria isolated from rhizosphere soils.</title>
        <authorList>
            <person name="Ikenaga M."/>
            <person name="Kataoka M."/>
            <person name="Murouchi A."/>
            <person name="Katsuragi S."/>
            <person name="Sakai M."/>
        </authorList>
    </citation>
    <scope>NUCLEOTIDE SEQUENCE [LARGE SCALE GENOMIC DNA]</scope>
    <source>
        <strain evidence="3">YU21-B</strain>
    </source>
</reference>
<evidence type="ECO:0000313" key="3">
    <source>
        <dbReference type="Proteomes" id="UP000445000"/>
    </source>
</evidence>
<evidence type="ECO:0000256" key="1">
    <source>
        <dbReference type="SAM" id="SignalP"/>
    </source>
</evidence>
<dbReference type="AlphaFoldDB" id="A0A829YNB7"/>
<dbReference type="RefSeq" id="WP_161816425.1">
    <property type="nucleotide sequence ID" value="NZ_BLJN01000011.1"/>
</dbReference>
<sequence>MKPLHPSLALLLSATAVCGLVACQTTKQSPIDELSTQEGLQRAEVKGVDAVYRRPGANLTPYNKLLVRPVYVEFSKNWKPDQNSDLYRMNEPDREKIRQELAQLFAEVMVKELQTEGGYQLVTEPAADVLEVRPAIVNLYITAPDVSMQTAGRVRTFTADSGEMTLIAELRDSVTGTLLARAFDRREDDGMMWQWTTSVTNSADARRIIASWADTLRNALDTARGKQT</sequence>
<protein>
    <recommendedName>
        <fullName evidence="4">DUF3313 domain-containing protein</fullName>
    </recommendedName>
</protein>
<dbReference type="PROSITE" id="PS51257">
    <property type="entry name" value="PROKAR_LIPOPROTEIN"/>
    <property type="match status" value="1"/>
</dbReference>
<evidence type="ECO:0000313" key="2">
    <source>
        <dbReference type="EMBL" id="GFE84837.1"/>
    </source>
</evidence>
<feature type="signal peptide" evidence="1">
    <location>
        <begin position="1"/>
        <end position="22"/>
    </location>
</feature>
<organism evidence="2 3">
    <name type="scientific">Steroidobacter agaridevorans</name>
    <dbReference type="NCBI Taxonomy" id="2695856"/>
    <lineage>
        <taxon>Bacteria</taxon>
        <taxon>Pseudomonadati</taxon>
        <taxon>Pseudomonadota</taxon>
        <taxon>Gammaproteobacteria</taxon>
        <taxon>Steroidobacterales</taxon>
        <taxon>Steroidobacteraceae</taxon>
        <taxon>Steroidobacter</taxon>
    </lineage>
</organism>
<name>A0A829YNB7_9GAMM</name>
<gene>
    <name evidence="2" type="ORF">GCM10011487_68370</name>
</gene>
<accession>A0A829YNB7</accession>